<dbReference type="EMBL" id="BARW01038086">
    <property type="protein sequence ID" value="GAJ20349.1"/>
    <property type="molecule type" value="Genomic_DNA"/>
</dbReference>
<sequence length="41" mass="4567">MNQVDDNGCRPAEVQSDLVFTGESDMELPFGGNYRYQGIGR</sequence>
<reference evidence="1" key="1">
    <citation type="journal article" date="2014" name="Front. Microbiol.">
        <title>High frequency of phylogenetically diverse reductive dehalogenase-homologous genes in deep subseafloor sedimentary metagenomes.</title>
        <authorList>
            <person name="Kawai M."/>
            <person name="Futagami T."/>
            <person name="Toyoda A."/>
            <person name="Takaki Y."/>
            <person name="Nishi S."/>
            <person name="Hori S."/>
            <person name="Arai W."/>
            <person name="Tsubouchi T."/>
            <person name="Morono Y."/>
            <person name="Uchiyama I."/>
            <person name="Ito T."/>
            <person name="Fujiyama A."/>
            <person name="Inagaki F."/>
            <person name="Takami H."/>
        </authorList>
    </citation>
    <scope>NUCLEOTIDE SEQUENCE</scope>
    <source>
        <strain evidence="1">Expedition CK06-06</strain>
    </source>
</reference>
<comment type="caution">
    <text evidence="1">The sequence shown here is derived from an EMBL/GenBank/DDBJ whole genome shotgun (WGS) entry which is preliminary data.</text>
</comment>
<gene>
    <name evidence="1" type="ORF">S12H4_58583</name>
</gene>
<organism evidence="1">
    <name type="scientific">marine sediment metagenome</name>
    <dbReference type="NCBI Taxonomy" id="412755"/>
    <lineage>
        <taxon>unclassified sequences</taxon>
        <taxon>metagenomes</taxon>
        <taxon>ecological metagenomes</taxon>
    </lineage>
</organism>
<name>X1US97_9ZZZZ</name>
<protein>
    <submittedName>
        <fullName evidence="1">Uncharacterized protein</fullName>
    </submittedName>
</protein>
<dbReference type="AlphaFoldDB" id="X1US97"/>
<accession>X1US97</accession>
<proteinExistence type="predicted"/>
<evidence type="ECO:0000313" key="1">
    <source>
        <dbReference type="EMBL" id="GAJ20349.1"/>
    </source>
</evidence>